<name>A0A0F7SM72_PHARH</name>
<dbReference type="GO" id="GO:0005634">
    <property type="term" value="C:nucleus"/>
    <property type="evidence" value="ECO:0007669"/>
    <property type="project" value="TreeGrafter"/>
</dbReference>
<evidence type="ECO:0000256" key="6">
    <source>
        <dbReference type="SAM" id="MobiDB-lite"/>
    </source>
</evidence>
<evidence type="ECO:0000256" key="3">
    <source>
        <dbReference type="ARBA" id="ARBA00022833"/>
    </source>
</evidence>
<keyword evidence="3 5" id="KW-0862">Zinc</keyword>
<dbReference type="GO" id="GO:0030695">
    <property type="term" value="F:GTPase regulator activity"/>
    <property type="evidence" value="ECO:0007669"/>
    <property type="project" value="UniProtKB-ARBA"/>
</dbReference>
<feature type="compositionally biased region" description="Low complexity" evidence="6">
    <location>
        <begin position="270"/>
        <end position="301"/>
    </location>
</feature>
<dbReference type="AlphaFoldDB" id="A0A0F7SM72"/>
<feature type="region of interest" description="Disordered" evidence="6">
    <location>
        <begin position="427"/>
        <end position="536"/>
    </location>
</feature>
<feature type="compositionally biased region" description="Low complexity" evidence="6">
    <location>
        <begin position="160"/>
        <end position="190"/>
    </location>
</feature>
<accession>A0A0F7SM72</accession>
<sequence length="796" mass="85932">MPLVIPRSGHPGGERASQVLPSVNCSNCQTPVPFHELGDHVCSLALASPSGIKNPTVPNTTRRQPASKAESSLPRTNVPIQRPLLAASYSTSPVKSELVAAESPSRQSPYRPPQPQHPNQRQNQQQQLQQRQPQQQHQQQQQQQQRSIRSPAPPPLSFTPNQSDSPISNPSSLPSPTNSSWQCRPSLPSPSGGGESADEVMRRLGLRTTEVGGGAGRAGVGRRTFVVAQHQAAEEARRRAAGQPPSPTYPVPQPQTSPSPHHHPEQHLASSSPSVSSLSSASSSASSPWTSLCSTSSSSVRSDSDRHPVVPSSHQHVPSKSNHTHLPFQDKAHRPDHSASFSSASASSASSKPSFSLPRIEADVPFYGRDDDDDDDDDIDERDEDEYGSDEDSGSILPWARMSRSSSSASFRSGLLDAIQKDVNAASKTGSGQVKGSHKLRGPEVLGVSGLSSEVDSESGHGRESENDEESSLGGYDSAGTYEEGAEELYEEDDDEDKESAIAFDGGNSGLSRQKPSSSSISPSDQSSSSISPLHVQTDLSTPLRLSITFTPASTESSPLHPTPTADGGKQHRLSRPDLPKGKNAQTKRKACKNCGCAVGGDVKFVRMKEEGGVLCERDWKMMYLPKCRRCALPIESQAISSADGQLKGKYHRACFTCYGCDRPFDGQTFWVFDARPFCEWCYHRENGSLCALASCGKPIEGDCAVVEVKEGSSTSQVKLHPSCLRCDHPDGPPCMASMQEHYEIAHKRFCPTHMNAAWESKKEADRKSGLNVSGEGKPRKRLTMMVSLPTGNNRF</sequence>
<dbReference type="PANTHER" id="PTHR24205:SF16">
    <property type="entry name" value="GH01042P-RELATED"/>
    <property type="match status" value="1"/>
</dbReference>
<proteinExistence type="predicted"/>
<evidence type="ECO:0000256" key="4">
    <source>
        <dbReference type="ARBA" id="ARBA00023038"/>
    </source>
</evidence>
<protein>
    <submittedName>
        <fullName evidence="8">Adaptor protein Enigma and related PDZ-LIM proteins</fullName>
    </submittedName>
</protein>
<dbReference type="EMBL" id="LN483124">
    <property type="protein sequence ID" value="CED82516.1"/>
    <property type="molecule type" value="Genomic_DNA"/>
</dbReference>
<feature type="compositionally biased region" description="Polar residues" evidence="6">
    <location>
        <begin position="312"/>
        <end position="321"/>
    </location>
</feature>
<feature type="compositionally biased region" description="Polar residues" evidence="6">
    <location>
        <begin position="51"/>
        <end position="79"/>
    </location>
</feature>
<dbReference type="InterPro" id="IPR001781">
    <property type="entry name" value="Znf_LIM"/>
</dbReference>
<feature type="compositionally biased region" description="Basic and acidic residues" evidence="6">
    <location>
        <begin position="328"/>
        <end position="337"/>
    </location>
</feature>
<feature type="compositionally biased region" description="Low complexity" evidence="6">
    <location>
        <begin position="516"/>
        <end position="533"/>
    </location>
</feature>
<dbReference type="Pfam" id="PF00412">
    <property type="entry name" value="LIM"/>
    <property type="match status" value="1"/>
</dbReference>
<dbReference type="GO" id="GO:0046872">
    <property type="term" value="F:metal ion binding"/>
    <property type="evidence" value="ECO:0007669"/>
    <property type="project" value="UniProtKB-KW"/>
</dbReference>
<evidence type="ECO:0000256" key="5">
    <source>
        <dbReference type="PROSITE-ProRule" id="PRU00125"/>
    </source>
</evidence>
<dbReference type="Gene3D" id="2.10.110.10">
    <property type="entry name" value="Cysteine Rich Protein"/>
    <property type="match status" value="2"/>
</dbReference>
<feature type="compositionally biased region" description="Pro residues" evidence="6">
    <location>
        <begin position="244"/>
        <end position="257"/>
    </location>
</feature>
<keyword evidence="4 5" id="KW-0440">LIM domain</keyword>
<dbReference type="PROSITE" id="PS00478">
    <property type="entry name" value="LIM_DOMAIN_1"/>
    <property type="match status" value="1"/>
</dbReference>
<feature type="region of interest" description="Disordered" evidence="6">
    <location>
        <begin position="551"/>
        <end position="585"/>
    </location>
</feature>
<feature type="region of interest" description="Disordered" evidence="6">
    <location>
        <begin position="49"/>
        <end position="403"/>
    </location>
</feature>
<dbReference type="GO" id="GO:0003712">
    <property type="term" value="F:transcription coregulator activity"/>
    <property type="evidence" value="ECO:0007669"/>
    <property type="project" value="TreeGrafter"/>
</dbReference>
<evidence type="ECO:0000256" key="1">
    <source>
        <dbReference type="ARBA" id="ARBA00022723"/>
    </source>
</evidence>
<feature type="compositionally biased region" description="Acidic residues" evidence="6">
    <location>
        <begin position="484"/>
        <end position="498"/>
    </location>
</feature>
<dbReference type="SUPFAM" id="SSF57716">
    <property type="entry name" value="Glucocorticoid receptor-like (DNA-binding domain)"/>
    <property type="match status" value="2"/>
</dbReference>
<feature type="compositionally biased region" description="Low complexity" evidence="6">
    <location>
        <begin position="338"/>
        <end position="356"/>
    </location>
</feature>
<evidence type="ECO:0000256" key="2">
    <source>
        <dbReference type="ARBA" id="ARBA00022737"/>
    </source>
</evidence>
<feature type="compositionally biased region" description="Low complexity" evidence="6">
    <location>
        <begin position="117"/>
        <end position="150"/>
    </location>
</feature>
<feature type="compositionally biased region" description="Acidic residues" evidence="6">
    <location>
        <begin position="370"/>
        <end position="393"/>
    </location>
</feature>
<organism evidence="8">
    <name type="scientific">Phaffia rhodozyma</name>
    <name type="common">Yeast</name>
    <name type="synonym">Xanthophyllomyces dendrorhous</name>
    <dbReference type="NCBI Taxonomy" id="264483"/>
    <lineage>
        <taxon>Eukaryota</taxon>
        <taxon>Fungi</taxon>
        <taxon>Dikarya</taxon>
        <taxon>Basidiomycota</taxon>
        <taxon>Agaricomycotina</taxon>
        <taxon>Tremellomycetes</taxon>
        <taxon>Cystofilobasidiales</taxon>
        <taxon>Mrakiaceae</taxon>
        <taxon>Phaffia</taxon>
    </lineage>
</organism>
<feature type="compositionally biased region" description="Polar residues" evidence="6">
    <location>
        <begin position="551"/>
        <end position="560"/>
    </location>
</feature>
<reference evidence="8" key="1">
    <citation type="submission" date="2014-08" db="EMBL/GenBank/DDBJ databases">
        <authorList>
            <person name="Sharma Rahul"/>
            <person name="Thines Marco"/>
        </authorList>
    </citation>
    <scope>NUCLEOTIDE SEQUENCE</scope>
</reference>
<dbReference type="PROSITE" id="PS50023">
    <property type="entry name" value="LIM_DOMAIN_2"/>
    <property type="match status" value="1"/>
</dbReference>
<evidence type="ECO:0000259" key="7">
    <source>
        <dbReference type="PROSITE" id="PS50023"/>
    </source>
</evidence>
<dbReference type="SMART" id="SM00132">
    <property type="entry name" value="LIM"/>
    <property type="match status" value="1"/>
</dbReference>
<evidence type="ECO:0000313" key="8">
    <source>
        <dbReference type="EMBL" id="CED82516.1"/>
    </source>
</evidence>
<feature type="domain" description="LIM zinc-binding" evidence="7">
    <location>
        <begin position="626"/>
        <end position="689"/>
    </location>
</feature>
<keyword evidence="1 5" id="KW-0479">Metal-binding</keyword>
<dbReference type="PANTHER" id="PTHR24205">
    <property type="entry name" value="FOUR AND A HALF LIM DOMAINS PROTEIN"/>
    <property type="match status" value="1"/>
</dbReference>
<keyword evidence="2" id="KW-0677">Repeat</keyword>